<dbReference type="AlphaFoldDB" id="A0A075HJ92"/>
<name>A0A075HJ92_9EURY</name>
<sequence length="85" mass="9231">MMGAPLMILGILSERMPNMRHHLMHAAMVLTLLMVIAPLSMFASMGVPDSSLALASNLVLILVGVCFMVCGIMSFRAARIAREEE</sequence>
<accession>A0A075HJ92</accession>
<evidence type="ECO:0000256" key="1">
    <source>
        <dbReference type="SAM" id="Phobius"/>
    </source>
</evidence>
<dbReference type="EMBL" id="KF901002">
    <property type="protein sequence ID" value="AIF14477.1"/>
    <property type="molecule type" value="Genomic_DNA"/>
</dbReference>
<keyword evidence="1" id="KW-1133">Transmembrane helix</keyword>
<keyword evidence="1" id="KW-0812">Transmembrane</keyword>
<protein>
    <submittedName>
        <fullName evidence="2">Uncharacterized protein</fullName>
    </submittedName>
</protein>
<keyword evidence="1" id="KW-0472">Membrane</keyword>
<proteinExistence type="predicted"/>
<evidence type="ECO:0000313" key="2">
    <source>
        <dbReference type="EMBL" id="AIF14477.1"/>
    </source>
</evidence>
<reference evidence="2" key="1">
    <citation type="journal article" date="2014" name="Genome Biol. Evol.">
        <title>Pangenome evidence for extensive interdomain horizontal transfer affecting lineage core and shell genes in uncultured planktonic thaumarchaeota and euryarchaeota.</title>
        <authorList>
            <person name="Deschamps P."/>
            <person name="Zivanovic Y."/>
            <person name="Moreira D."/>
            <person name="Rodriguez-Valera F."/>
            <person name="Lopez-Garcia P."/>
        </authorList>
    </citation>
    <scope>NUCLEOTIDE SEQUENCE</scope>
</reference>
<feature type="transmembrane region" description="Helical" evidence="1">
    <location>
        <begin position="52"/>
        <end position="75"/>
    </location>
</feature>
<organism evidence="2">
    <name type="scientific">uncultured marine group II/III euryarchaeote KM3_67_D09</name>
    <dbReference type="NCBI Taxonomy" id="1456483"/>
    <lineage>
        <taxon>Archaea</taxon>
        <taxon>Methanobacteriati</taxon>
        <taxon>Methanobacteriota</taxon>
        <taxon>environmental samples</taxon>
    </lineage>
</organism>